<comment type="caution">
    <text evidence="2">The sequence shown here is derived from an EMBL/GenBank/DDBJ whole genome shotgun (WGS) entry which is preliminary data.</text>
</comment>
<feature type="domain" description="HNH nuclease" evidence="1">
    <location>
        <begin position="116"/>
        <end position="169"/>
    </location>
</feature>
<reference evidence="2" key="1">
    <citation type="journal article" date="2015" name="Nature">
        <title>Complex archaea that bridge the gap between prokaryotes and eukaryotes.</title>
        <authorList>
            <person name="Spang A."/>
            <person name="Saw J.H."/>
            <person name="Jorgensen S.L."/>
            <person name="Zaremba-Niedzwiedzka K."/>
            <person name="Martijn J."/>
            <person name="Lind A.E."/>
            <person name="van Eijk R."/>
            <person name="Schleper C."/>
            <person name="Guy L."/>
            <person name="Ettema T.J."/>
        </authorList>
    </citation>
    <scope>NUCLEOTIDE SEQUENCE</scope>
</reference>
<dbReference type="GO" id="GO:0003676">
    <property type="term" value="F:nucleic acid binding"/>
    <property type="evidence" value="ECO:0007669"/>
    <property type="project" value="InterPro"/>
</dbReference>
<dbReference type="GO" id="GO:0008270">
    <property type="term" value="F:zinc ion binding"/>
    <property type="evidence" value="ECO:0007669"/>
    <property type="project" value="InterPro"/>
</dbReference>
<dbReference type="SMART" id="SM00507">
    <property type="entry name" value="HNHc"/>
    <property type="match status" value="1"/>
</dbReference>
<dbReference type="GO" id="GO:0004519">
    <property type="term" value="F:endonuclease activity"/>
    <property type="evidence" value="ECO:0007669"/>
    <property type="project" value="InterPro"/>
</dbReference>
<dbReference type="AlphaFoldDB" id="A0A0F9AGD3"/>
<dbReference type="Gene3D" id="1.10.30.50">
    <property type="match status" value="1"/>
</dbReference>
<accession>A0A0F9AGD3</accession>
<dbReference type="CDD" id="cd00085">
    <property type="entry name" value="HNHc"/>
    <property type="match status" value="1"/>
</dbReference>
<sequence>MALNIEVQSKRCSGCRDTLPLSAFGRDVSQVSCLNIYCKSCIRARARKRTDTDSYRKYQRDYMRRRLHNDPVFKAKHTAYTTAWRKENPERYRELHELGNHRRAMRSLENDHEEGITLKSVMERDGGTCGICEATCAREDASIDHIKPVSLGGGHVWANVQLAHRACNSMKSDSYVS</sequence>
<name>A0A0F9AGD3_9ZZZZ</name>
<evidence type="ECO:0000313" key="2">
    <source>
        <dbReference type="EMBL" id="KKL08465.1"/>
    </source>
</evidence>
<protein>
    <recommendedName>
        <fullName evidence="1">HNH nuclease domain-containing protein</fullName>
    </recommendedName>
</protein>
<dbReference type="Pfam" id="PF01844">
    <property type="entry name" value="HNH"/>
    <property type="match status" value="1"/>
</dbReference>
<evidence type="ECO:0000259" key="1">
    <source>
        <dbReference type="SMART" id="SM00507"/>
    </source>
</evidence>
<proteinExistence type="predicted"/>
<dbReference type="InterPro" id="IPR003615">
    <property type="entry name" value="HNH_nuc"/>
</dbReference>
<gene>
    <name evidence="2" type="ORF">LCGC14_2575590</name>
</gene>
<dbReference type="EMBL" id="LAZR01042868">
    <property type="protein sequence ID" value="KKL08465.1"/>
    <property type="molecule type" value="Genomic_DNA"/>
</dbReference>
<dbReference type="InterPro" id="IPR002711">
    <property type="entry name" value="HNH"/>
</dbReference>
<organism evidence="2">
    <name type="scientific">marine sediment metagenome</name>
    <dbReference type="NCBI Taxonomy" id="412755"/>
    <lineage>
        <taxon>unclassified sequences</taxon>
        <taxon>metagenomes</taxon>
        <taxon>ecological metagenomes</taxon>
    </lineage>
</organism>